<feature type="signal peptide" evidence="7">
    <location>
        <begin position="1"/>
        <end position="30"/>
    </location>
</feature>
<dbReference type="STRING" id="457427.SSOG_06796"/>
<keyword evidence="3 6" id="KW-0133">Cell shape</keyword>
<keyword evidence="2" id="KW-0808">Transferase</keyword>
<dbReference type="OrthoDB" id="4221737at2"/>
<keyword evidence="5 6" id="KW-0961">Cell wall biogenesis/degradation</keyword>
<dbReference type="GO" id="GO:0016740">
    <property type="term" value="F:transferase activity"/>
    <property type="evidence" value="ECO:0007669"/>
    <property type="project" value="UniProtKB-KW"/>
</dbReference>
<evidence type="ECO:0000256" key="4">
    <source>
        <dbReference type="ARBA" id="ARBA00022984"/>
    </source>
</evidence>
<dbReference type="InterPro" id="IPR005490">
    <property type="entry name" value="LD_TPept_cat_dom"/>
</dbReference>
<dbReference type="UniPathway" id="UPA00219"/>
<dbReference type="GO" id="GO:0009252">
    <property type="term" value="P:peptidoglycan biosynthetic process"/>
    <property type="evidence" value="ECO:0007669"/>
    <property type="project" value="UniProtKB-UniPathway"/>
</dbReference>
<evidence type="ECO:0000256" key="1">
    <source>
        <dbReference type="ARBA" id="ARBA00004752"/>
    </source>
</evidence>
<dbReference type="CDD" id="cd16913">
    <property type="entry name" value="YkuD_like"/>
    <property type="match status" value="1"/>
</dbReference>
<feature type="chain" id="PRO_5003131112" evidence="7">
    <location>
        <begin position="31"/>
        <end position="195"/>
    </location>
</feature>
<reference evidence="9 10" key="1">
    <citation type="submission" date="2009-02" db="EMBL/GenBank/DDBJ databases">
        <title>Annotation of Streptomyces hygroscopicus strain ATCC 53653.</title>
        <authorList>
            <consortium name="The Broad Institute Genome Sequencing Platform"/>
            <consortium name="Broad Institute Microbial Sequencing Center"/>
            <person name="Fischbach M."/>
            <person name="Godfrey P."/>
            <person name="Ward D."/>
            <person name="Young S."/>
            <person name="Zeng Q."/>
            <person name="Koehrsen M."/>
            <person name="Alvarado L."/>
            <person name="Berlin A.M."/>
            <person name="Bochicchio J."/>
            <person name="Borenstein D."/>
            <person name="Chapman S.B."/>
            <person name="Chen Z."/>
            <person name="Engels R."/>
            <person name="Freedman E."/>
            <person name="Gellesch M."/>
            <person name="Goldberg J."/>
            <person name="Griggs A."/>
            <person name="Gujja S."/>
            <person name="Heilman E.R."/>
            <person name="Heiman D.I."/>
            <person name="Hepburn T.A."/>
            <person name="Howarth C."/>
            <person name="Jen D."/>
            <person name="Larson L."/>
            <person name="Lewis B."/>
            <person name="Mehta T."/>
            <person name="Park D."/>
            <person name="Pearson M."/>
            <person name="Richards J."/>
            <person name="Roberts A."/>
            <person name="Saif S."/>
            <person name="Shea T.D."/>
            <person name="Shenoy N."/>
            <person name="Sisk P."/>
            <person name="Stolte C."/>
            <person name="Sykes S.N."/>
            <person name="Thomson T."/>
            <person name="Walk T."/>
            <person name="White J."/>
            <person name="Yandava C."/>
            <person name="Straight P."/>
            <person name="Clardy J."/>
            <person name="Hung D."/>
            <person name="Kolter R."/>
            <person name="Mekalanos J."/>
            <person name="Walker S."/>
            <person name="Walsh C.T."/>
            <person name="Wieland-Brown L.C."/>
            <person name="Haas B."/>
            <person name="Nusbaum C."/>
            <person name="Birren B."/>
        </authorList>
    </citation>
    <scope>NUCLEOTIDE SEQUENCE [LARGE SCALE GENOMIC DNA]</scope>
    <source>
        <strain evidence="9 10">ATCC 53653</strain>
    </source>
</reference>
<dbReference type="Proteomes" id="UP000003963">
    <property type="component" value="Unassembled WGS sequence"/>
</dbReference>
<evidence type="ECO:0000256" key="6">
    <source>
        <dbReference type="PROSITE-ProRule" id="PRU01373"/>
    </source>
</evidence>
<dbReference type="RefSeq" id="WP_009718882.1">
    <property type="nucleotide sequence ID" value="NZ_GG657754.1"/>
</dbReference>
<keyword evidence="4 6" id="KW-0573">Peptidoglycan synthesis</keyword>
<dbReference type="Gene3D" id="2.40.440.10">
    <property type="entry name" value="L,D-transpeptidase catalytic domain-like"/>
    <property type="match status" value="1"/>
</dbReference>
<keyword evidence="10" id="KW-1185">Reference proteome</keyword>
<dbReference type="AlphaFoldDB" id="D9WC34"/>
<protein>
    <submittedName>
        <fullName evidence="9">ErfK/YbiS/YcfS/YnhG superfamily protein</fullName>
    </submittedName>
</protein>
<feature type="active site" description="Proton donor/acceptor" evidence="6">
    <location>
        <position position="135"/>
    </location>
</feature>
<evidence type="ECO:0000256" key="5">
    <source>
        <dbReference type="ARBA" id="ARBA00023316"/>
    </source>
</evidence>
<feature type="domain" description="L,D-TPase catalytic" evidence="8">
    <location>
        <begin position="48"/>
        <end position="194"/>
    </location>
</feature>
<comment type="pathway">
    <text evidence="1 6">Cell wall biogenesis; peptidoglycan biosynthesis.</text>
</comment>
<dbReference type="EMBL" id="GG657754">
    <property type="protein sequence ID" value="EFL27082.1"/>
    <property type="molecule type" value="Genomic_DNA"/>
</dbReference>
<dbReference type="PROSITE" id="PS52029">
    <property type="entry name" value="LD_TPASE"/>
    <property type="match status" value="1"/>
</dbReference>
<dbReference type="HOGENOM" id="CLU_120510_0_0_11"/>
<feature type="active site" description="Nucleophile" evidence="6">
    <location>
        <position position="165"/>
    </location>
</feature>
<name>D9WC34_9ACTN</name>
<evidence type="ECO:0000256" key="2">
    <source>
        <dbReference type="ARBA" id="ARBA00022679"/>
    </source>
</evidence>
<proteinExistence type="predicted"/>
<evidence type="ECO:0000256" key="7">
    <source>
        <dbReference type="SAM" id="SignalP"/>
    </source>
</evidence>
<dbReference type="InterPro" id="IPR038063">
    <property type="entry name" value="Transpep_catalytic_dom"/>
</dbReference>
<dbReference type="GO" id="GO:0008360">
    <property type="term" value="P:regulation of cell shape"/>
    <property type="evidence" value="ECO:0007669"/>
    <property type="project" value="UniProtKB-UniRule"/>
</dbReference>
<dbReference type="Pfam" id="PF03734">
    <property type="entry name" value="YkuD"/>
    <property type="match status" value="1"/>
</dbReference>
<accession>D9WC34</accession>
<sequence length="195" mass="21396">MRFRAQFATAALSMALVGGLTAAATTTAQARPTDSAATSAAAAKYYLKFDKSTVTNSRLYLMQSVSGPDKVIRKYKAGSGVNTNTCARNKGWLPNGDYKIEFHRKNFDGVINGYVIKISDKKCHNGTKRDALFIHSEMKPNGRQGSIESEKWTNSNPNDYYSNGCIKLNPTNIKNLFAKVDSLGWSKLAKLKVVS</sequence>
<evidence type="ECO:0000313" key="10">
    <source>
        <dbReference type="Proteomes" id="UP000003963"/>
    </source>
</evidence>
<evidence type="ECO:0000259" key="8">
    <source>
        <dbReference type="PROSITE" id="PS52029"/>
    </source>
</evidence>
<gene>
    <name evidence="9" type="ORF">SSOG_06796</name>
</gene>
<evidence type="ECO:0000256" key="3">
    <source>
        <dbReference type="ARBA" id="ARBA00022960"/>
    </source>
</evidence>
<dbReference type="GO" id="GO:0071555">
    <property type="term" value="P:cell wall organization"/>
    <property type="evidence" value="ECO:0007669"/>
    <property type="project" value="UniProtKB-UniRule"/>
</dbReference>
<dbReference type="SUPFAM" id="SSF141523">
    <property type="entry name" value="L,D-transpeptidase catalytic domain-like"/>
    <property type="match status" value="1"/>
</dbReference>
<keyword evidence="7" id="KW-0732">Signal</keyword>
<evidence type="ECO:0000313" key="9">
    <source>
        <dbReference type="EMBL" id="EFL27082.1"/>
    </source>
</evidence>
<organism evidence="9 10">
    <name type="scientific">Streptomyces himastatinicus ATCC 53653</name>
    <dbReference type="NCBI Taxonomy" id="457427"/>
    <lineage>
        <taxon>Bacteria</taxon>
        <taxon>Bacillati</taxon>
        <taxon>Actinomycetota</taxon>
        <taxon>Actinomycetes</taxon>
        <taxon>Kitasatosporales</taxon>
        <taxon>Streptomycetaceae</taxon>
        <taxon>Streptomyces</taxon>
        <taxon>Streptomyces violaceusniger group</taxon>
    </lineage>
</organism>